<evidence type="ECO:0000259" key="1">
    <source>
        <dbReference type="Pfam" id="PF06985"/>
    </source>
</evidence>
<name>A0A2H3E4V0_ARMGA</name>
<dbReference type="InParanoid" id="A0A2H3E4V0"/>
<dbReference type="OMA" id="MSIQNHT"/>
<dbReference type="AlphaFoldDB" id="A0A2H3E4V0"/>
<sequence>MSLAPAKAQSLHSSVMSIQNHTHSVFSTARIGEDSSPDEPWRPKNIILPEVTISAFTETGHEESSIVVPLQRAYTGSAPVIASGLADTPCATLGIQGLLDRLNTTLGTSYSLDTPSLSSLLEDCITNNYDFGMAYGRLRRIWYTRDWSTVRTEVCRWEKEDQEMRRRALVGNQIVDLKLPPRRVWDLCSNRVVPLGSTGIPVTTAEHWKLKLRAISHAWMDEKDRTDVSTPINGYEWPVPIPKDTNLNLIRIEMLNLGAQYAWLDVLCLRQKGGPREDMRAEEWKLDVPTIGYLYRQSDVVIYLSGLGRPSTLKEGELESDRSWFRRAWTLQELGESRVIAGDTPQGLMQKRVSTNPVDKVAILAFRLLTTVIPAYYESESLEEAWTALLNSMDARYRGALFVWCPEPGNAGTKWRPSWHQIITNSLPDGLYTLNCVNRDKKMDGYSCDAPCIEKGFVRGLAVEGRDRHGELVVKDKGGREHRFKITATHEYPISEDTYTLILAHGLVTTKQYCVVGRNLPGKRFEKVSVLNILDEGRFRDLDITTQCRYILV</sequence>
<protein>
    <recommendedName>
        <fullName evidence="1">Heterokaryon incompatibility domain-containing protein</fullName>
    </recommendedName>
</protein>
<organism evidence="2 3">
    <name type="scientific">Armillaria gallica</name>
    <name type="common">Bulbous honey fungus</name>
    <name type="synonym">Armillaria bulbosa</name>
    <dbReference type="NCBI Taxonomy" id="47427"/>
    <lineage>
        <taxon>Eukaryota</taxon>
        <taxon>Fungi</taxon>
        <taxon>Dikarya</taxon>
        <taxon>Basidiomycota</taxon>
        <taxon>Agaricomycotina</taxon>
        <taxon>Agaricomycetes</taxon>
        <taxon>Agaricomycetidae</taxon>
        <taxon>Agaricales</taxon>
        <taxon>Marasmiineae</taxon>
        <taxon>Physalacriaceae</taxon>
        <taxon>Armillaria</taxon>
    </lineage>
</organism>
<keyword evidence="3" id="KW-1185">Reference proteome</keyword>
<reference evidence="3" key="1">
    <citation type="journal article" date="2017" name="Nat. Ecol. Evol.">
        <title>Genome expansion and lineage-specific genetic innovations in the forest pathogenic fungi Armillaria.</title>
        <authorList>
            <person name="Sipos G."/>
            <person name="Prasanna A.N."/>
            <person name="Walter M.C."/>
            <person name="O'Connor E."/>
            <person name="Balint B."/>
            <person name="Krizsan K."/>
            <person name="Kiss B."/>
            <person name="Hess J."/>
            <person name="Varga T."/>
            <person name="Slot J."/>
            <person name="Riley R."/>
            <person name="Boka B."/>
            <person name="Rigling D."/>
            <person name="Barry K."/>
            <person name="Lee J."/>
            <person name="Mihaltcheva S."/>
            <person name="LaButti K."/>
            <person name="Lipzen A."/>
            <person name="Waldron R."/>
            <person name="Moloney N.M."/>
            <person name="Sperisen C."/>
            <person name="Kredics L."/>
            <person name="Vagvoelgyi C."/>
            <person name="Patrignani A."/>
            <person name="Fitzpatrick D."/>
            <person name="Nagy I."/>
            <person name="Doyle S."/>
            <person name="Anderson J.B."/>
            <person name="Grigoriev I.V."/>
            <person name="Gueldener U."/>
            <person name="Muensterkoetter M."/>
            <person name="Nagy L.G."/>
        </authorList>
    </citation>
    <scope>NUCLEOTIDE SEQUENCE [LARGE SCALE GENOMIC DNA]</scope>
    <source>
        <strain evidence="3">Ar21-2</strain>
    </source>
</reference>
<accession>A0A2H3E4V0</accession>
<dbReference type="Proteomes" id="UP000217790">
    <property type="component" value="Unassembled WGS sequence"/>
</dbReference>
<dbReference type="OrthoDB" id="5418601at2759"/>
<proteinExistence type="predicted"/>
<evidence type="ECO:0000313" key="3">
    <source>
        <dbReference type="Proteomes" id="UP000217790"/>
    </source>
</evidence>
<feature type="domain" description="Heterokaryon incompatibility" evidence="1">
    <location>
        <begin position="214"/>
        <end position="310"/>
    </location>
</feature>
<dbReference type="InterPro" id="IPR010730">
    <property type="entry name" value="HET"/>
</dbReference>
<dbReference type="EMBL" id="KZ293645">
    <property type="protein sequence ID" value="PBL02470.1"/>
    <property type="molecule type" value="Genomic_DNA"/>
</dbReference>
<evidence type="ECO:0000313" key="2">
    <source>
        <dbReference type="EMBL" id="PBL02470.1"/>
    </source>
</evidence>
<gene>
    <name evidence="2" type="ORF">ARMGADRAFT_1023716</name>
</gene>
<dbReference type="Pfam" id="PF06985">
    <property type="entry name" value="HET"/>
    <property type="match status" value="1"/>
</dbReference>